<dbReference type="Proteomes" id="UP000241201">
    <property type="component" value="Unassembled WGS sequence"/>
</dbReference>
<keyword evidence="2" id="KW-1185">Reference proteome</keyword>
<accession>A0A2T3FZM7</accession>
<dbReference type="AlphaFoldDB" id="A0A2T3FZM7"/>
<gene>
    <name evidence="1" type="ORF">C7U55_06340</name>
</gene>
<organism evidence="1 2">
    <name type="scientific">Faecalibacillus faecis</name>
    <dbReference type="NCBI Taxonomy" id="1982628"/>
    <lineage>
        <taxon>Bacteria</taxon>
        <taxon>Bacillati</taxon>
        <taxon>Bacillota</taxon>
        <taxon>Erysipelotrichia</taxon>
        <taxon>Erysipelotrichales</taxon>
        <taxon>Coprobacillaceae</taxon>
        <taxon>Faecalibacillus</taxon>
    </lineage>
</organism>
<dbReference type="EMBL" id="PYLP01000006">
    <property type="protein sequence ID" value="PST40631.1"/>
    <property type="molecule type" value="Genomic_DNA"/>
</dbReference>
<name>A0A2T3FZM7_9FIRM</name>
<comment type="caution">
    <text evidence="1">The sequence shown here is derived from an EMBL/GenBank/DDBJ whole genome shotgun (WGS) entry which is preliminary data.</text>
</comment>
<evidence type="ECO:0000313" key="1">
    <source>
        <dbReference type="EMBL" id="PST40631.1"/>
    </source>
</evidence>
<reference evidence="2" key="1">
    <citation type="submission" date="2018-03" db="EMBL/GenBank/DDBJ databases">
        <title>Lachnoclostridium SNUG30370 gen.nov., sp.nov., isolated from human faeces.</title>
        <authorList>
            <person name="Seo B."/>
            <person name="Jeon K."/>
            <person name="Ko G."/>
        </authorList>
    </citation>
    <scope>NUCLEOTIDE SEQUENCE [LARGE SCALE GENOMIC DNA]</scope>
    <source>
        <strain evidence="2">SNUG30370</strain>
    </source>
</reference>
<proteinExistence type="predicted"/>
<sequence length="153" mass="17562">MNNGMMEGHELGWDDTIQEESEFIILPAGDYDFTVKSYERGRFNGSEKMSACNQAIVSIAINYNGKEVIIKHRLLLHTKVERILSEFFRGIGQKKKDEPLKMNWTMVPGSTGRCKIGTRTYNGNEYNEIKKFYPKDEMPVTPQATPNYNPGQF</sequence>
<protein>
    <submittedName>
        <fullName evidence="1">DUF669 domain-containing protein</fullName>
    </submittedName>
</protein>
<evidence type="ECO:0000313" key="2">
    <source>
        <dbReference type="Proteomes" id="UP000241201"/>
    </source>
</evidence>